<dbReference type="Proteomes" id="UP000229554">
    <property type="component" value="Unassembled WGS sequence"/>
</dbReference>
<dbReference type="GO" id="GO:0005737">
    <property type="term" value="C:cytoplasm"/>
    <property type="evidence" value="ECO:0007669"/>
    <property type="project" value="TreeGrafter"/>
</dbReference>
<dbReference type="Pfam" id="PF01702">
    <property type="entry name" value="TGT"/>
    <property type="match status" value="1"/>
</dbReference>
<organism evidence="3 4">
    <name type="scientific">Candidatus Roizmanbacteria bacterium CG10_big_fil_rev_8_21_14_0_10_39_6</name>
    <dbReference type="NCBI Taxonomy" id="1974853"/>
    <lineage>
        <taxon>Bacteria</taxon>
        <taxon>Candidatus Roizmaniibacteriota</taxon>
    </lineage>
</organism>
<dbReference type="SUPFAM" id="SSF51713">
    <property type="entry name" value="tRNA-guanine transglycosylase"/>
    <property type="match status" value="1"/>
</dbReference>
<dbReference type="InterPro" id="IPR002616">
    <property type="entry name" value="tRNA_ribo_trans-like"/>
</dbReference>
<proteinExistence type="predicted"/>
<evidence type="ECO:0000313" key="3">
    <source>
        <dbReference type="EMBL" id="PJE63044.1"/>
    </source>
</evidence>
<gene>
    <name evidence="3" type="ORF">COU88_01645</name>
</gene>
<evidence type="ECO:0000259" key="2">
    <source>
        <dbReference type="Pfam" id="PF01702"/>
    </source>
</evidence>
<dbReference type="PANTHER" id="PTHR46499:SF1">
    <property type="entry name" value="QUEUINE TRNA-RIBOSYLTRANSFERASE"/>
    <property type="match status" value="1"/>
</dbReference>
<dbReference type="InterPro" id="IPR050076">
    <property type="entry name" value="ArchSynthase1/Queuine_TRR"/>
</dbReference>
<sequence>MKKFSFEVLHKSKKGRRGRIITPHGAIETPAFVPVATKATLKGLTPQQANEIPIQSSFVNSYHLALSPGMSTIEKHGGAHAMSGLNYPLMCDSGGFQIFSLGKADNKQKARVRGEEEPFIVKKTNEEIVFRSPYNGETITFNPKTSIAYQHTIGADMFMAFDECIYAYATHKYADEATERTHTWLNQCIAEHSKNNPKGQALYGVIQGGMYEDLRVASANFVTKAQVSGIAIGGVSVGETKHEMREQVAWVAHYLPDDRPVHLLGVGQIDDIVDLVQYGIDTFDCVEPTR</sequence>
<dbReference type="PANTHER" id="PTHR46499">
    <property type="entry name" value="QUEUINE TRNA-RIBOSYLTRANSFERASE"/>
    <property type="match status" value="1"/>
</dbReference>
<feature type="domain" description="tRNA-guanine(15) transglycosylase-like" evidence="2">
    <location>
        <begin position="14"/>
        <end position="290"/>
    </location>
</feature>
<protein>
    <submittedName>
        <fullName evidence="3">tRNA guanosine(34) transglycosylase Tgt</fullName>
    </submittedName>
</protein>
<dbReference type="GO" id="GO:0002099">
    <property type="term" value="P:tRNA wobble guanine modification"/>
    <property type="evidence" value="ECO:0007669"/>
    <property type="project" value="TreeGrafter"/>
</dbReference>
<accession>A0A2M8KSY9</accession>
<dbReference type="Gene3D" id="3.20.20.105">
    <property type="entry name" value="Queuine tRNA-ribosyltransferase-like"/>
    <property type="match status" value="1"/>
</dbReference>
<evidence type="ECO:0000256" key="1">
    <source>
        <dbReference type="ARBA" id="ARBA00022694"/>
    </source>
</evidence>
<dbReference type="InterPro" id="IPR036511">
    <property type="entry name" value="TGT-like_sf"/>
</dbReference>
<dbReference type="AlphaFoldDB" id="A0A2M8KSY9"/>
<name>A0A2M8KSY9_9BACT</name>
<evidence type="ECO:0000313" key="4">
    <source>
        <dbReference type="Proteomes" id="UP000229554"/>
    </source>
</evidence>
<comment type="caution">
    <text evidence="3">The sequence shown here is derived from an EMBL/GenBank/DDBJ whole genome shotgun (WGS) entry which is preliminary data.</text>
</comment>
<reference evidence="4" key="1">
    <citation type="submission" date="2017-09" db="EMBL/GenBank/DDBJ databases">
        <title>Depth-based differentiation of microbial function through sediment-hosted aquifers and enrichment of novel symbionts in the deep terrestrial subsurface.</title>
        <authorList>
            <person name="Probst A.J."/>
            <person name="Ladd B."/>
            <person name="Jarett J.K."/>
            <person name="Geller-Mcgrath D.E."/>
            <person name="Sieber C.M.K."/>
            <person name="Emerson J.B."/>
            <person name="Anantharaman K."/>
            <person name="Thomas B.C."/>
            <person name="Malmstrom R."/>
            <person name="Stieglmeier M."/>
            <person name="Klingl A."/>
            <person name="Woyke T."/>
            <person name="Ryan C.M."/>
            <person name="Banfield J.F."/>
        </authorList>
    </citation>
    <scope>NUCLEOTIDE SEQUENCE [LARGE SCALE GENOMIC DNA]</scope>
</reference>
<feature type="non-terminal residue" evidence="3">
    <location>
        <position position="290"/>
    </location>
</feature>
<dbReference type="EMBL" id="PFED01000069">
    <property type="protein sequence ID" value="PJE63044.1"/>
    <property type="molecule type" value="Genomic_DNA"/>
</dbReference>
<keyword evidence="1" id="KW-0819">tRNA processing</keyword>
<dbReference type="NCBIfam" id="TIGR00449">
    <property type="entry name" value="tgt_general"/>
    <property type="match status" value="1"/>
</dbReference>